<keyword evidence="2" id="KW-1185">Reference proteome</keyword>
<evidence type="ECO:0000313" key="2">
    <source>
        <dbReference type="Proteomes" id="UP000472270"/>
    </source>
</evidence>
<accession>A0A673HV93</accession>
<dbReference type="Proteomes" id="UP000472270">
    <property type="component" value="Unassembled WGS sequence"/>
</dbReference>
<dbReference type="AlphaFoldDB" id="A0A673HV93"/>
<reference evidence="1" key="2">
    <citation type="submission" date="2025-09" db="UniProtKB">
        <authorList>
            <consortium name="Ensembl"/>
        </authorList>
    </citation>
    <scope>IDENTIFICATION</scope>
</reference>
<proteinExistence type="predicted"/>
<organism evidence="1 2">
    <name type="scientific">Sinocyclocheilus rhinocerous</name>
    <dbReference type="NCBI Taxonomy" id="307959"/>
    <lineage>
        <taxon>Eukaryota</taxon>
        <taxon>Metazoa</taxon>
        <taxon>Chordata</taxon>
        <taxon>Craniata</taxon>
        <taxon>Vertebrata</taxon>
        <taxon>Euteleostomi</taxon>
        <taxon>Actinopterygii</taxon>
        <taxon>Neopterygii</taxon>
        <taxon>Teleostei</taxon>
        <taxon>Ostariophysi</taxon>
        <taxon>Cypriniformes</taxon>
        <taxon>Cyprinidae</taxon>
        <taxon>Cyprininae</taxon>
        <taxon>Sinocyclocheilus</taxon>
    </lineage>
</organism>
<name>A0A673HV93_9TELE</name>
<evidence type="ECO:0008006" key="3">
    <source>
        <dbReference type="Google" id="ProtNLM"/>
    </source>
</evidence>
<dbReference type="Ensembl" id="ENSSRHT00000030486.1">
    <property type="protein sequence ID" value="ENSSRHP00000029612.1"/>
    <property type="gene ID" value="ENSSRHG00000015366.1"/>
</dbReference>
<sequence>MARLKLRDDDLCWRCNTDIGTMVHMLYECDKVKELWEKIVHFVNNIFSLTFYERVIFTVSGRLDLYMKIWGSFLALIEKMV</sequence>
<protein>
    <recommendedName>
        <fullName evidence="3">Reverse transcriptase zinc-binding domain-containing protein</fullName>
    </recommendedName>
</protein>
<reference evidence="1" key="1">
    <citation type="submission" date="2025-08" db="UniProtKB">
        <authorList>
            <consortium name="Ensembl"/>
        </authorList>
    </citation>
    <scope>IDENTIFICATION</scope>
</reference>
<evidence type="ECO:0000313" key="1">
    <source>
        <dbReference type="Ensembl" id="ENSSRHP00000029612.1"/>
    </source>
</evidence>